<proteinExistence type="predicted"/>
<name>A0A0E9UK93_ANGAN</name>
<reference evidence="1" key="1">
    <citation type="submission" date="2014-11" db="EMBL/GenBank/DDBJ databases">
        <authorList>
            <person name="Amaro Gonzalez C."/>
        </authorList>
    </citation>
    <scope>NUCLEOTIDE SEQUENCE</scope>
</reference>
<dbReference type="AlphaFoldDB" id="A0A0E9UK93"/>
<sequence>MKGQIIREPFPGSKRRLLGFYY</sequence>
<organism evidence="1">
    <name type="scientific">Anguilla anguilla</name>
    <name type="common">European freshwater eel</name>
    <name type="synonym">Muraena anguilla</name>
    <dbReference type="NCBI Taxonomy" id="7936"/>
    <lineage>
        <taxon>Eukaryota</taxon>
        <taxon>Metazoa</taxon>
        <taxon>Chordata</taxon>
        <taxon>Craniata</taxon>
        <taxon>Vertebrata</taxon>
        <taxon>Euteleostomi</taxon>
        <taxon>Actinopterygii</taxon>
        <taxon>Neopterygii</taxon>
        <taxon>Teleostei</taxon>
        <taxon>Anguilliformes</taxon>
        <taxon>Anguillidae</taxon>
        <taxon>Anguilla</taxon>
    </lineage>
</organism>
<protein>
    <submittedName>
        <fullName evidence="1">Uncharacterized protein</fullName>
    </submittedName>
</protein>
<accession>A0A0E9UK93</accession>
<evidence type="ECO:0000313" key="1">
    <source>
        <dbReference type="EMBL" id="JAH66146.1"/>
    </source>
</evidence>
<dbReference type="EMBL" id="GBXM01042431">
    <property type="protein sequence ID" value="JAH66146.1"/>
    <property type="molecule type" value="Transcribed_RNA"/>
</dbReference>
<reference evidence="1" key="2">
    <citation type="journal article" date="2015" name="Fish Shellfish Immunol.">
        <title>Early steps in the European eel (Anguilla anguilla)-Vibrio vulnificus interaction in the gills: Role of the RtxA13 toxin.</title>
        <authorList>
            <person name="Callol A."/>
            <person name="Pajuelo D."/>
            <person name="Ebbesson L."/>
            <person name="Teles M."/>
            <person name="MacKenzie S."/>
            <person name="Amaro C."/>
        </authorList>
    </citation>
    <scope>NUCLEOTIDE SEQUENCE</scope>
</reference>